<gene>
    <name evidence="2" type="ORF">RMSM_00698</name>
</gene>
<keyword evidence="3" id="KW-1185">Reference proteome</keyword>
<evidence type="ECO:0000313" key="3">
    <source>
        <dbReference type="Proteomes" id="UP000011991"/>
    </source>
</evidence>
<keyword evidence="1" id="KW-0227">DNA damage</keyword>
<dbReference type="EMBL" id="ANOG01000108">
    <property type="protein sequence ID" value="EMI22386.1"/>
    <property type="molecule type" value="Genomic_DNA"/>
</dbReference>
<dbReference type="PATRIC" id="fig|1265738.3.peg.696"/>
<dbReference type="Gene3D" id="3.40.50.300">
    <property type="entry name" value="P-loop containing nucleotide triphosphate hydrolases"/>
    <property type="match status" value="1"/>
</dbReference>
<sequence>MIVAANSLRAHDQHAGDSSSPIVIIDSRKTFYPPAAIALGIPAARMILVQPRSAADTVWAIDQSLRCEAVAAVWATIETRLDDRDARRFQLAAEQGRTPGFFVRPLRERGKPSFAEVRLHVKKGTGRSWQDPEILNHSTPLQVTLDRARGGPLGKSVWIQIDDQARLIEVTAPHEVAVPQETRHETAAVHLASQLAHPKRAASRSRQHRAG</sequence>
<dbReference type="InterPro" id="IPR027417">
    <property type="entry name" value="P-loop_NTPase"/>
</dbReference>
<protein>
    <submittedName>
        <fullName evidence="2">Cell division inhibitor SulA</fullName>
    </submittedName>
</protein>
<dbReference type="PANTHER" id="PTHR35369:SF3">
    <property type="entry name" value="TRANSLESION DNA SYNTHESIS-ASSOCIATED PROTEIN IMUA"/>
    <property type="match status" value="1"/>
</dbReference>
<reference evidence="2 3" key="1">
    <citation type="journal article" date="2013" name="Mar. Genomics">
        <title>Expression of sulfatases in Rhodopirellula baltica and the diversity of sulfatases in the genus Rhodopirellula.</title>
        <authorList>
            <person name="Wegner C.E."/>
            <person name="Richter-Heitmann T."/>
            <person name="Klindworth A."/>
            <person name="Klockow C."/>
            <person name="Richter M."/>
            <person name="Achstetter T."/>
            <person name="Glockner F.O."/>
            <person name="Harder J."/>
        </authorList>
    </citation>
    <scope>NUCLEOTIDE SEQUENCE [LARGE SCALE GENOMIC DNA]</scope>
    <source>
        <strain evidence="2 3">SM1</strain>
    </source>
</reference>
<dbReference type="AlphaFoldDB" id="M5RT66"/>
<accession>M5RT66</accession>
<dbReference type="GO" id="GO:0006281">
    <property type="term" value="P:DNA repair"/>
    <property type="evidence" value="ECO:0007669"/>
    <property type="project" value="TreeGrafter"/>
</dbReference>
<dbReference type="PANTHER" id="PTHR35369">
    <property type="entry name" value="BLR3025 PROTEIN-RELATED"/>
    <property type="match status" value="1"/>
</dbReference>
<organism evidence="2 3">
    <name type="scientific">Rhodopirellula maiorica SM1</name>
    <dbReference type="NCBI Taxonomy" id="1265738"/>
    <lineage>
        <taxon>Bacteria</taxon>
        <taxon>Pseudomonadati</taxon>
        <taxon>Planctomycetota</taxon>
        <taxon>Planctomycetia</taxon>
        <taxon>Pirellulales</taxon>
        <taxon>Pirellulaceae</taxon>
        <taxon>Novipirellula</taxon>
    </lineage>
</organism>
<dbReference type="SUPFAM" id="SSF52540">
    <property type="entry name" value="P-loop containing nucleoside triphosphate hydrolases"/>
    <property type="match status" value="1"/>
</dbReference>
<name>M5RT66_9BACT</name>
<dbReference type="Proteomes" id="UP000011991">
    <property type="component" value="Unassembled WGS sequence"/>
</dbReference>
<comment type="caution">
    <text evidence="2">The sequence shown here is derived from an EMBL/GenBank/DDBJ whole genome shotgun (WGS) entry which is preliminary data.</text>
</comment>
<dbReference type="InterPro" id="IPR050356">
    <property type="entry name" value="SulA_CellDiv_inhibitor"/>
</dbReference>
<evidence type="ECO:0000313" key="2">
    <source>
        <dbReference type="EMBL" id="EMI22386.1"/>
    </source>
</evidence>
<evidence type="ECO:0000256" key="1">
    <source>
        <dbReference type="ARBA" id="ARBA00022763"/>
    </source>
</evidence>
<proteinExistence type="predicted"/>